<protein>
    <submittedName>
        <fullName evidence="1">Uncharacterized protein</fullName>
    </submittedName>
</protein>
<organism evidence="1 2">
    <name type="scientific">Bauhinia variegata</name>
    <name type="common">Purple orchid tree</name>
    <name type="synonym">Phanera variegata</name>
    <dbReference type="NCBI Taxonomy" id="167791"/>
    <lineage>
        <taxon>Eukaryota</taxon>
        <taxon>Viridiplantae</taxon>
        <taxon>Streptophyta</taxon>
        <taxon>Embryophyta</taxon>
        <taxon>Tracheophyta</taxon>
        <taxon>Spermatophyta</taxon>
        <taxon>Magnoliopsida</taxon>
        <taxon>eudicotyledons</taxon>
        <taxon>Gunneridae</taxon>
        <taxon>Pentapetalae</taxon>
        <taxon>rosids</taxon>
        <taxon>fabids</taxon>
        <taxon>Fabales</taxon>
        <taxon>Fabaceae</taxon>
        <taxon>Cercidoideae</taxon>
        <taxon>Cercideae</taxon>
        <taxon>Bauhiniinae</taxon>
        <taxon>Bauhinia</taxon>
    </lineage>
</organism>
<accession>A0ACB9MG04</accession>
<dbReference type="Proteomes" id="UP000828941">
    <property type="component" value="Chromosome 9"/>
</dbReference>
<evidence type="ECO:0000313" key="1">
    <source>
        <dbReference type="EMBL" id="KAI4323002.1"/>
    </source>
</evidence>
<gene>
    <name evidence="1" type="ORF">L6164_022646</name>
</gene>
<comment type="caution">
    <text evidence="1">The sequence shown here is derived from an EMBL/GenBank/DDBJ whole genome shotgun (WGS) entry which is preliminary data.</text>
</comment>
<sequence>MGSPLKPVSRSRKTPYRLEAKSVSYMLSNQINDFKSLCFGSDPRRGSKLILKGVNSESRPGKLTAIAGPSGAGKTTLLEILAGRISACKVSGQVLVNHGSMDANQFRRTCGYASREDALFPSLSVRETLLYSAQLRLPGAEKRLLQEFQS</sequence>
<evidence type="ECO:0000313" key="2">
    <source>
        <dbReference type="Proteomes" id="UP000828941"/>
    </source>
</evidence>
<dbReference type="EMBL" id="CM039434">
    <property type="protein sequence ID" value="KAI4323002.1"/>
    <property type="molecule type" value="Genomic_DNA"/>
</dbReference>
<proteinExistence type="predicted"/>
<reference evidence="1 2" key="1">
    <citation type="journal article" date="2022" name="DNA Res.">
        <title>Chromosomal-level genome assembly of the orchid tree Bauhinia variegata (Leguminosae; Cercidoideae) supports the allotetraploid origin hypothesis of Bauhinia.</title>
        <authorList>
            <person name="Zhong Y."/>
            <person name="Chen Y."/>
            <person name="Zheng D."/>
            <person name="Pang J."/>
            <person name="Liu Y."/>
            <person name="Luo S."/>
            <person name="Meng S."/>
            <person name="Qian L."/>
            <person name="Wei D."/>
            <person name="Dai S."/>
            <person name="Zhou R."/>
        </authorList>
    </citation>
    <scope>NUCLEOTIDE SEQUENCE [LARGE SCALE GENOMIC DNA]</scope>
    <source>
        <strain evidence="1">BV-YZ2020</strain>
    </source>
</reference>
<name>A0ACB9MG04_BAUVA</name>
<keyword evidence="2" id="KW-1185">Reference proteome</keyword>